<dbReference type="AlphaFoldDB" id="A0A6H5IR05"/>
<evidence type="ECO:0000256" key="1">
    <source>
        <dbReference type="SAM" id="MobiDB-lite"/>
    </source>
</evidence>
<keyword evidence="3" id="KW-1185">Reference proteome</keyword>
<name>A0A6H5IR05_9HYME</name>
<proteinExistence type="predicted"/>
<organism evidence="2 3">
    <name type="scientific">Trichogramma brassicae</name>
    <dbReference type="NCBI Taxonomy" id="86971"/>
    <lineage>
        <taxon>Eukaryota</taxon>
        <taxon>Metazoa</taxon>
        <taxon>Ecdysozoa</taxon>
        <taxon>Arthropoda</taxon>
        <taxon>Hexapoda</taxon>
        <taxon>Insecta</taxon>
        <taxon>Pterygota</taxon>
        <taxon>Neoptera</taxon>
        <taxon>Endopterygota</taxon>
        <taxon>Hymenoptera</taxon>
        <taxon>Apocrita</taxon>
        <taxon>Proctotrupomorpha</taxon>
        <taxon>Chalcidoidea</taxon>
        <taxon>Trichogrammatidae</taxon>
        <taxon>Trichogramma</taxon>
    </lineage>
</organism>
<protein>
    <submittedName>
        <fullName evidence="2">Uncharacterized protein</fullName>
    </submittedName>
</protein>
<evidence type="ECO:0000313" key="3">
    <source>
        <dbReference type="Proteomes" id="UP000479190"/>
    </source>
</evidence>
<accession>A0A6H5IR05</accession>
<dbReference type="Proteomes" id="UP000479190">
    <property type="component" value="Unassembled WGS sequence"/>
</dbReference>
<sequence>MKCFLCLNCHYQLRFHHRYYYYETPLLRRLSLAKILQIKQHNHPVQNKSIQCVKLIVPMGTTWKSVRVSVSHCSSGTKKVGVRLERVHLQGERERGRALVCAVLRFFCLARAMTYRYPSYSDCTHGYDLEISESISESLLERDKKISRVNVQGQREEKKRENREREREINA</sequence>
<gene>
    <name evidence="2" type="ORF">TBRA_LOCUS12471</name>
</gene>
<dbReference type="EMBL" id="CADCXV010001050">
    <property type="protein sequence ID" value="CAB0040777.1"/>
    <property type="molecule type" value="Genomic_DNA"/>
</dbReference>
<reference evidence="2 3" key="1">
    <citation type="submission" date="2020-02" db="EMBL/GenBank/DDBJ databases">
        <authorList>
            <person name="Ferguson B K."/>
        </authorList>
    </citation>
    <scope>NUCLEOTIDE SEQUENCE [LARGE SCALE GENOMIC DNA]</scope>
</reference>
<feature type="compositionally biased region" description="Basic and acidic residues" evidence="1">
    <location>
        <begin position="154"/>
        <end position="171"/>
    </location>
</feature>
<evidence type="ECO:0000313" key="2">
    <source>
        <dbReference type="EMBL" id="CAB0040777.1"/>
    </source>
</evidence>
<feature type="region of interest" description="Disordered" evidence="1">
    <location>
        <begin position="150"/>
        <end position="171"/>
    </location>
</feature>